<evidence type="ECO:0000256" key="1">
    <source>
        <dbReference type="ARBA" id="ARBA00005788"/>
    </source>
</evidence>
<dbReference type="InterPro" id="IPR013902">
    <property type="entry name" value="Mug135-like_C"/>
</dbReference>
<reference evidence="3" key="1">
    <citation type="submission" date="2019-07" db="EMBL/GenBank/DDBJ databases">
        <authorList>
            <person name="Palmer J.M."/>
        </authorList>
    </citation>
    <scope>NUCLEOTIDE SEQUENCE</scope>
    <source>
        <strain evidence="3">PC9</strain>
    </source>
</reference>
<organism evidence="3 4">
    <name type="scientific">Pleurotus ostreatus</name>
    <name type="common">Oyster mushroom</name>
    <name type="synonym">White-rot fungus</name>
    <dbReference type="NCBI Taxonomy" id="5322"/>
    <lineage>
        <taxon>Eukaryota</taxon>
        <taxon>Fungi</taxon>
        <taxon>Dikarya</taxon>
        <taxon>Basidiomycota</taxon>
        <taxon>Agaricomycotina</taxon>
        <taxon>Agaricomycetes</taxon>
        <taxon>Agaricomycetidae</taxon>
        <taxon>Agaricales</taxon>
        <taxon>Pleurotineae</taxon>
        <taxon>Pleurotaceae</taxon>
        <taxon>Pleurotus</taxon>
    </lineage>
</organism>
<name>A0A8H7DUU2_PLEOS</name>
<proteinExistence type="inferred from homology"/>
<evidence type="ECO:0000313" key="4">
    <source>
        <dbReference type="Proteomes" id="UP000623687"/>
    </source>
</evidence>
<sequence length="229" mass="25454">MDLLVQDNLHSYGALILPDELNDPPSARDVVTASRLAQTALQNKLEGYPAGTANQVNDEAFMACAQYEHTVIARSMAHNADAAPAWFIHWSNTTFNPALTRIADDIRDIQVSLTNLTSNVYKDHNRLLPVGGTFREIPFTTGLRPWDRQVQLQGNQVILPPLRSRDDVLALTMMEANAYLLGYYPNDPLIGTLLQRQEKVMLAIGSSAIQTQEIEQQSVDNTWAGHPAF</sequence>
<evidence type="ECO:0000313" key="3">
    <source>
        <dbReference type="EMBL" id="KAF7436102.1"/>
    </source>
</evidence>
<dbReference type="VEuPathDB" id="FungiDB:PC9H_002928"/>
<dbReference type="GeneID" id="59372746"/>
<comment type="caution">
    <text evidence="3">The sequence shown here is derived from an EMBL/GenBank/DDBJ whole genome shotgun (WGS) entry which is preliminary data.</text>
</comment>
<dbReference type="RefSeq" id="XP_036634001.1">
    <property type="nucleotide sequence ID" value="XM_036772528.1"/>
</dbReference>
<accession>A0A8H7DUU2</accession>
<dbReference type="AlphaFoldDB" id="A0A8H7DUU2"/>
<dbReference type="Pfam" id="PF08593">
    <property type="entry name" value="Mug135_C"/>
    <property type="match status" value="1"/>
</dbReference>
<dbReference type="EMBL" id="JACETU010000002">
    <property type="protein sequence ID" value="KAF7436102.1"/>
    <property type="molecule type" value="Genomic_DNA"/>
</dbReference>
<dbReference type="Proteomes" id="UP000623687">
    <property type="component" value="Unassembled WGS sequence"/>
</dbReference>
<protein>
    <recommendedName>
        <fullName evidence="2">Mug135-like C-terminal domain-containing protein</fullName>
    </recommendedName>
</protein>
<gene>
    <name evidence="3" type="ORF">PC9H_002928</name>
</gene>
<keyword evidence="4" id="KW-1185">Reference proteome</keyword>
<evidence type="ECO:0000259" key="2">
    <source>
        <dbReference type="Pfam" id="PF08593"/>
    </source>
</evidence>
<feature type="domain" description="Mug135-like C-terminal" evidence="2">
    <location>
        <begin position="132"/>
        <end position="206"/>
    </location>
</feature>
<comment type="similarity">
    <text evidence="1">Belongs to the UPF0612 family.</text>
</comment>
<dbReference type="OrthoDB" id="3230244at2759"/>